<reference evidence="1 2" key="2">
    <citation type="journal article" date="2022" name="Mol. Ecol. Resour.">
        <title>The genomes of chicory, endive, great burdock and yacon provide insights into Asteraceae paleo-polyploidization history and plant inulin production.</title>
        <authorList>
            <person name="Fan W."/>
            <person name="Wang S."/>
            <person name="Wang H."/>
            <person name="Wang A."/>
            <person name="Jiang F."/>
            <person name="Liu H."/>
            <person name="Zhao H."/>
            <person name="Xu D."/>
            <person name="Zhang Y."/>
        </authorList>
    </citation>
    <scope>NUCLEOTIDE SEQUENCE [LARGE SCALE GENOMIC DNA]</scope>
    <source>
        <strain evidence="2">cv. Yunnan</strain>
        <tissue evidence="1">Leaves</tissue>
    </source>
</reference>
<organism evidence="1 2">
    <name type="scientific">Smallanthus sonchifolius</name>
    <dbReference type="NCBI Taxonomy" id="185202"/>
    <lineage>
        <taxon>Eukaryota</taxon>
        <taxon>Viridiplantae</taxon>
        <taxon>Streptophyta</taxon>
        <taxon>Embryophyta</taxon>
        <taxon>Tracheophyta</taxon>
        <taxon>Spermatophyta</taxon>
        <taxon>Magnoliopsida</taxon>
        <taxon>eudicotyledons</taxon>
        <taxon>Gunneridae</taxon>
        <taxon>Pentapetalae</taxon>
        <taxon>asterids</taxon>
        <taxon>campanulids</taxon>
        <taxon>Asterales</taxon>
        <taxon>Asteraceae</taxon>
        <taxon>Asteroideae</taxon>
        <taxon>Heliantheae alliance</taxon>
        <taxon>Millerieae</taxon>
        <taxon>Smallanthus</taxon>
    </lineage>
</organism>
<reference evidence="2" key="1">
    <citation type="journal article" date="2022" name="Mol. Ecol. Resour.">
        <title>The genomes of chicory, endive, great burdock and yacon provide insights into Asteraceae palaeo-polyploidization history and plant inulin production.</title>
        <authorList>
            <person name="Fan W."/>
            <person name="Wang S."/>
            <person name="Wang H."/>
            <person name="Wang A."/>
            <person name="Jiang F."/>
            <person name="Liu H."/>
            <person name="Zhao H."/>
            <person name="Xu D."/>
            <person name="Zhang Y."/>
        </authorList>
    </citation>
    <scope>NUCLEOTIDE SEQUENCE [LARGE SCALE GENOMIC DNA]</scope>
    <source>
        <strain evidence="2">cv. Yunnan</strain>
    </source>
</reference>
<name>A0ACB9JZZ1_9ASTR</name>
<gene>
    <name evidence="1" type="ORF">L1987_07052</name>
</gene>
<dbReference type="EMBL" id="CM042019">
    <property type="protein sequence ID" value="KAI3825562.1"/>
    <property type="molecule type" value="Genomic_DNA"/>
</dbReference>
<accession>A0ACB9JZZ1</accession>
<comment type="caution">
    <text evidence="1">The sequence shown here is derived from an EMBL/GenBank/DDBJ whole genome shotgun (WGS) entry which is preliminary data.</text>
</comment>
<dbReference type="Proteomes" id="UP001056120">
    <property type="component" value="Linkage Group LG02"/>
</dbReference>
<proteinExistence type="predicted"/>
<evidence type="ECO:0000313" key="1">
    <source>
        <dbReference type="EMBL" id="KAI3825562.1"/>
    </source>
</evidence>
<sequence length="276" mass="31924">MAHIVGCPVQGKEEKMENDKREAEIVVKKEEMKQMNAEEKREEMIQSFMAQNAHVPAQTNELIINENDKIKRINNEFKKNEVVKIEATMAEFSVDKKLDVCSNKIDVNSVYVSSSCTEQFSNSCNSIPSVSSNCFVKYLNEEIPTYSPVKYEPKKVQKRMKCQSLRLKMLTNLINIHLKFRNQLLNAEFLITPCERNGLALKLFRVLKPQTKKHDKETEKKDQKIEKTVEKPNKKKDQKTNKNNDKKVYHKVAQKSKHLESSSSRSSTTSDVHSNQ</sequence>
<evidence type="ECO:0000313" key="2">
    <source>
        <dbReference type="Proteomes" id="UP001056120"/>
    </source>
</evidence>
<protein>
    <submittedName>
        <fullName evidence="1">Uncharacterized protein</fullName>
    </submittedName>
</protein>
<keyword evidence="2" id="KW-1185">Reference proteome</keyword>